<protein>
    <recommendedName>
        <fullName evidence="1">RNase H type-1 domain-containing protein</fullName>
    </recommendedName>
</protein>
<name>A0AAV3R1V6_LITER</name>
<dbReference type="Pfam" id="PF13456">
    <property type="entry name" value="RVT_3"/>
    <property type="match status" value="1"/>
</dbReference>
<dbReference type="CDD" id="cd09279">
    <property type="entry name" value="RNase_HI_like"/>
    <property type="match status" value="1"/>
</dbReference>
<dbReference type="GO" id="GO:0003676">
    <property type="term" value="F:nucleic acid binding"/>
    <property type="evidence" value="ECO:0007669"/>
    <property type="project" value="InterPro"/>
</dbReference>
<dbReference type="PANTHER" id="PTHR48475:SF2">
    <property type="entry name" value="RIBONUCLEASE H"/>
    <property type="match status" value="1"/>
</dbReference>
<dbReference type="GO" id="GO:0004523">
    <property type="term" value="F:RNA-DNA hybrid ribonuclease activity"/>
    <property type="evidence" value="ECO:0007669"/>
    <property type="project" value="InterPro"/>
</dbReference>
<dbReference type="PANTHER" id="PTHR48475">
    <property type="entry name" value="RIBONUCLEASE H"/>
    <property type="match status" value="1"/>
</dbReference>
<evidence type="ECO:0000313" key="2">
    <source>
        <dbReference type="EMBL" id="GAA0169007.1"/>
    </source>
</evidence>
<dbReference type="EMBL" id="BAABME010006679">
    <property type="protein sequence ID" value="GAA0169007.1"/>
    <property type="molecule type" value="Genomic_DNA"/>
</dbReference>
<dbReference type="PROSITE" id="PS50879">
    <property type="entry name" value="RNASE_H_1"/>
    <property type="match status" value="1"/>
</dbReference>
<proteinExistence type="predicted"/>
<sequence>MTTWAIQLSEFDISYVPRTSIKAQALVDFVIECTEPTPHVISGPGNGELGREKPEWVMLVDGARNEKGSGVGILLQGSEGVTMEYALRFTIRTMNNEAEYEALIAGLAIAKSLGINRIFVKGDSKLVIDQVKGACGVKHEPLVKYHAKVVQLAKGFELIIFEHILQTQNDEANHLSRLATTYYDELPGRVYVDIRDRHAHEENPTFPVLEEPEDWRTPIARYLIEG</sequence>
<dbReference type="SUPFAM" id="SSF53098">
    <property type="entry name" value="Ribonuclease H-like"/>
    <property type="match status" value="1"/>
</dbReference>
<dbReference type="InterPro" id="IPR002156">
    <property type="entry name" value="RNaseH_domain"/>
</dbReference>
<dbReference type="InterPro" id="IPR012337">
    <property type="entry name" value="RNaseH-like_sf"/>
</dbReference>
<reference evidence="2 3" key="1">
    <citation type="submission" date="2024-01" db="EMBL/GenBank/DDBJ databases">
        <title>The complete chloroplast genome sequence of Lithospermum erythrorhizon: insights into the phylogenetic relationship among Boraginaceae species and the maternal lineages of purple gromwells.</title>
        <authorList>
            <person name="Okada T."/>
            <person name="Watanabe K."/>
        </authorList>
    </citation>
    <scope>NUCLEOTIDE SEQUENCE [LARGE SCALE GENOMIC DNA]</scope>
</reference>
<gene>
    <name evidence="2" type="ORF">LIER_23579</name>
</gene>
<evidence type="ECO:0000313" key="3">
    <source>
        <dbReference type="Proteomes" id="UP001454036"/>
    </source>
</evidence>
<dbReference type="Gene3D" id="3.30.420.10">
    <property type="entry name" value="Ribonuclease H-like superfamily/Ribonuclease H"/>
    <property type="match status" value="1"/>
</dbReference>
<dbReference type="InterPro" id="IPR036397">
    <property type="entry name" value="RNaseH_sf"/>
</dbReference>
<evidence type="ECO:0000259" key="1">
    <source>
        <dbReference type="PROSITE" id="PS50879"/>
    </source>
</evidence>
<organism evidence="2 3">
    <name type="scientific">Lithospermum erythrorhizon</name>
    <name type="common">Purple gromwell</name>
    <name type="synonym">Lithospermum officinale var. erythrorhizon</name>
    <dbReference type="NCBI Taxonomy" id="34254"/>
    <lineage>
        <taxon>Eukaryota</taxon>
        <taxon>Viridiplantae</taxon>
        <taxon>Streptophyta</taxon>
        <taxon>Embryophyta</taxon>
        <taxon>Tracheophyta</taxon>
        <taxon>Spermatophyta</taxon>
        <taxon>Magnoliopsida</taxon>
        <taxon>eudicotyledons</taxon>
        <taxon>Gunneridae</taxon>
        <taxon>Pentapetalae</taxon>
        <taxon>asterids</taxon>
        <taxon>lamiids</taxon>
        <taxon>Boraginales</taxon>
        <taxon>Boraginaceae</taxon>
        <taxon>Boraginoideae</taxon>
        <taxon>Lithospermeae</taxon>
        <taxon>Lithospermum</taxon>
    </lineage>
</organism>
<dbReference type="Proteomes" id="UP001454036">
    <property type="component" value="Unassembled WGS sequence"/>
</dbReference>
<dbReference type="AlphaFoldDB" id="A0AAV3R1V6"/>
<accession>A0AAV3R1V6</accession>
<keyword evidence="3" id="KW-1185">Reference proteome</keyword>
<comment type="caution">
    <text evidence="2">The sequence shown here is derived from an EMBL/GenBank/DDBJ whole genome shotgun (WGS) entry which is preliminary data.</text>
</comment>
<feature type="domain" description="RNase H type-1" evidence="1">
    <location>
        <begin position="52"/>
        <end position="181"/>
    </location>
</feature>